<dbReference type="GO" id="GO:0008270">
    <property type="term" value="F:zinc ion binding"/>
    <property type="evidence" value="ECO:0007669"/>
    <property type="project" value="UniProtKB-KW"/>
</dbReference>
<organism evidence="6 7">
    <name type="scientific">Laodelphax striatellus</name>
    <name type="common">Small brown planthopper</name>
    <name type="synonym">Delphax striatella</name>
    <dbReference type="NCBI Taxonomy" id="195883"/>
    <lineage>
        <taxon>Eukaryota</taxon>
        <taxon>Metazoa</taxon>
        <taxon>Ecdysozoa</taxon>
        <taxon>Arthropoda</taxon>
        <taxon>Hexapoda</taxon>
        <taxon>Insecta</taxon>
        <taxon>Pterygota</taxon>
        <taxon>Neoptera</taxon>
        <taxon>Paraneoptera</taxon>
        <taxon>Hemiptera</taxon>
        <taxon>Auchenorrhyncha</taxon>
        <taxon>Fulgoroidea</taxon>
        <taxon>Delphacidae</taxon>
        <taxon>Criomorphinae</taxon>
        <taxon>Laodelphax</taxon>
    </lineage>
</organism>
<evidence type="ECO:0000256" key="2">
    <source>
        <dbReference type="ARBA" id="ARBA00022771"/>
    </source>
</evidence>
<dbReference type="InParanoid" id="A0A482X0G0"/>
<keyword evidence="3" id="KW-0862">Zinc</keyword>
<keyword evidence="2" id="KW-0863">Zinc-finger</keyword>
<dbReference type="Proteomes" id="UP000291343">
    <property type="component" value="Unassembled WGS sequence"/>
</dbReference>
<evidence type="ECO:0000259" key="5">
    <source>
        <dbReference type="Pfam" id="PF04500"/>
    </source>
</evidence>
<evidence type="ECO:0000313" key="6">
    <source>
        <dbReference type="EMBL" id="RZF39289.1"/>
    </source>
</evidence>
<dbReference type="OrthoDB" id="6630767at2759"/>
<keyword evidence="1" id="KW-0479">Metal-binding</keyword>
<dbReference type="AlphaFoldDB" id="A0A482X0G0"/>
<dbReference type="InterPro" id="IPR000477">
    <property type="entry name" value="RT_dom"/>
</dbReference>
<dbReference type="Pfam" id="PF04500">
    <property type="entry name" value="FLYWCH"/>
    <property type="match status" value="1"/>
</dbReference>
<evidence type="ECO:0000256" key="3">
    <source>
        <dbReference type="ARBA" id="ARBA00022833"/>
    </source>
</evidence>
<feature type="domain" description="Reverse transcriptase" evidence="4">
    <location>
        <begin position="264"/>
        <end position="336"/>
    </location>
</feature>
<feature type="domain" description="FLYWCH-type" evidence="5">
    <location>
        <begin position="9"/>
        <end position="67"/>
    </location>
</feature>
<reference evidence="6 7" key="1">
    <citation type="journal article" date="2017" name="Gigascience">
        <title>Genome sequence of the small brown planthopper, Laodelphax striatellus.</title>
        <authorList>
            <person name="Zhu J."/>
            <person name="Jiang F."/>
            <person name="Wang X."/>
            <person name="Yang P."/>
            <person name="Bao Y."/>
            <person name="Zhao W."/>
            <person name="Wang W."/>
            <person name="Lu H."/>
            <person name="Wang Q."/>
            <person name="Cui N."/>
            <person name="Li J."/>
            <person name="Chen X."/>
            <person name="Luo L."/>
            <person name="Yu J."/>
            <person name="Kang L."/>
            <person name="Cui F."/>
        </authorList>
    </citation>
    <scope>NUCLEOTIDE SEQUENCE [LARGE SCALE GENOMIC DNA]</scope>
    <source>
        <strain evidence="6">Lst14</strain>
    </source>
</reference>
<dbReference type="STRING" id="195883.A0A482X0G0"/>
<sequence length="344" mass="38599">MEKFILGLTNKGNPKLTFNNFDYRKSSSRVNGNITWRCLNKRCRAHLITDKNSKMILDILGSSDHSHPAPLRQSKDNSAETQIFCSTPSILTNNTDPLPDSDSLNGVNSDDSLNDMEVASKSNDGICGCSSLIEKLITENNVLKADNIRLKEQWDVAIDRSISNDVRIMELTDCLTKECKEFGMQTDTVLFDEIAGAPSFLPDEQVKHANDTTLPFGLDVDNLHLLIEENCSLMDQVIAVGEELEKAKKALVFERAAHIQFNTFFENSSLFCKSQFGFRKGRSIEDAVFEINKETLKARDDSEKALGVFCDLSGAFDNVQHDLLLLKLRHYGVNGKAFSWFSRI</sequence>
<dbReference type="EMBL" id="QKKF02020062">
    <property type="protein sequence ID" value="RZF39289.1"/>
    <property type="molecule type" value="Genomic_DNA"/>
</dbReference>
<evidence type="ECO:0000256" key="1">
    <source>
        <dbReference type="ARBA" id="ARBA00022723"/>
    </source>
</evidence>
<name>A0A482X0G0_LAOST</name>
<protein>
    <recommendedName>
        <fullName evidence="8">FLYWCH-type domain-containing protein</fullName>
    </recommendedName>
</protein>
<dbReference type="Gene3D" id="2.20.25.240">
    <property type="match status" value="1"/>
</dbReference>
<dbReference type="Pfam" id="PF00078">
    <property type="entry name" value="RVT_1"/>
    <property type="match status" value="1"/>
</dbReference>
<evidence type="ECO:0000313" key="7">
    <source>
        <dbReference type="Proteomes" id="UP000291343"/>
    </source>
</evidence>
<proteinExistence type="predicted"/>
<dbReference type="InterPro" id="IPR007588">
    <property type="entry name" value="Znf_FLYWCH"/>
</dbReference>
<keyword evidence="7" id="KW-1185">Reference proteome</keyword>
<comment type="caution">
    <text evidence="6">The sequence shown here is derived from an EMBL/GenBank/DDBJ whole genome shotgun (WGS) entry which is preliminary data.</text>
</comment>
<gene>
    <name evidence="6" type="ORF">LSTR_LSTR013436</name>
</gene>
<evidence type="ECO:0000259" key="4">
    <source>
        <dbReference type="Pfam" id="PF00078"/>
    </source>
</evidence>
<evidence type="ECO:0008006" key="8">
    <source>
        <dbReference type="Google" id="ProtNLM"/>
    </source>
</evidence>
<accession>A0A482X0G0</accession>